<protein>
    <recommendedName>
        <fullName evidence="2">UPF0291 protein OD459_25275</fullName>
    </recommendedName>
</protein>
<dbReference type="Pfam" id="PF05979">
    <property type="entry name" value="DUF896"/>
    <property type="match status" value="1"/>
</dbReference>
<dbReference type="HAMAP" id="MF_01103">
    <property type="entry name" value="UPF0291"/>
    <property type="match status" value="1"/>
</dbReference>
<name>A0AA46PQ87_CYTFI</name>
<organism evidence="3 4">
    <name type="scientific">Cytobacillus firmus</name>
    <name type="common">Bacillus firmus</name>
    <dbReference type="NCBI Taxonomy" id="1399"/>
    <lineage>
        <taxon>Bacteria</taxon>
        <taxon>Bacillati</taxon>
        <taxon>Bacillota</taxon>
        <taxon>Bacilli</taxon>
        <taxon>Bacillales</taxon>
        <taxon>Bacillaceae</taxon>
        <taxon>Cytobacillus</taxon>
    </lineage>
</organism>
<evidence type="ECO:0000313" key="3">
    <source>
        <dbReference type="EMBL" id="UYG95445.1"/>
    </source>
</evidence>
<evidence type="ECO:0000256" key="1">
    <source>
        <dbReference type="ARBA" id="ARBA00022490"/>
    </source>
</evidence>
<dbReference type="PANTHER" id="PTHR37300">
    <property type="entry name" value="UPF0291 PROTEIN CBO2609/CLC_2481"/>
    <property type="match status" value="1"/>
</dbReference>
<comment type="similarity">
    <text evidence="2">Belongs to the UPF0291 family.</text>
</comment>
<accession>A0AA46PQ87</accession>
<dbReference type="PANTHER" id="PTHR37300:SF1">
    <property type="entry name" value="UPF0291 PROTEIN YNZC"/>
    <property type="match status" value="1"/>
</dbReference>
<reference evidence="3" key="1">
    <citation type="submission" date="2022-10" db="EMBL/GenBank/DDBJ databases">
        <title>Mechanism of multi-heavy metal repair in Cytobacillus Firmus M7.</title>
        <authorList>
            <person name="Li X."/>
            <person name="Yu C."/>
        </authorList>
    </citation>
    <scope>NUCLEOTIDE SEQUENCE</scope>
    <source>
        <strain evidence="3">M7</strain>
    </source>
</reference>
<dbReference type="EMBL" id="CP107027">
    <property type="protein sequence ID" value="UYG95445.1"/>
    <property type="molecule type" value="Genomic_DNA"/>
</dbReference>
<evidence type="ECO:0000256" key="2">
    <source>
        <dbReference type="HAMAP-Rule" id="MF_01103"/>
    </source>
</evidence>
<dbReference type="Gene3D" id="1.10.287.540">
    <property type="entry name" value="Helix hairpin bin"/>
    <property type="match status" value="1"/>
</dbReference>
<dbReference type="RefSeq" id="WP_048008614.1">
    <property type="nucleotide sequence ID" value="NZ_CP098323.1"/>
</dbReference>
<dbReference type="SUPFAM" id="SSF158221">
    <property type="entry name" value="YnzC-like"/>
    <property type="match status" value="1"/>
</dbReference>
<dbReference type="InterPro" id="IPR009242">
    <property type="entry name" value="DUF896"/>
</dbReference>
<dbReference type="AlphaFoldDB" id="A0AA46PQ87"/>
<comment type="subcellular location">
    <subcellularLocation>
        <location evidence="2">Cytoplasm</location>
    </subcellularLocation>
</comment>
<keyword evidence="1 2" id="KW-0963">Cytoplasm</keyword>
<gene>
    <name evidence="3" type="ORF">OD459_25275</name>
</gene>
<dbReference type="GO" id="GO:0005737">
    <property type="term" value="C:cytoplasm"/>
    <property type="evidence" value="ECO:0007669"/>
    <property type="project" value="UniProtKB-SubCell"/>
</dbReference>
<evidence type="ECO:0000313" key="4">
    <source>
        <dbReference type="Proteomes" id="UP001163104"/>
    </source>
</evidence>
<dbReference type="Proteomes" id="UP001163104">
    <property type="component" value="Chromosome"/>
</dbReference>
<sequence length="78" mass="9122">MHEILKRINELAAKRKKKGLTQIENAEIIILRCQYIQEFRGSMEELLLNTTIVDPIGDDVTPEKLKRAQARHKVKPIW</sequence>
<proteinExistence type="inferred from homology"/>